<gene>
    <name evidence="2" type="ORF">LX66_3859</name>
</gene>
<dbReference type="InterPro" id="IPR002694">
    <property type="entry name" value="Znf_CHC2"/>
</dbReference>
<reference evidence="2 3" key="1">
    <citation type="journal article" date="2013" name="Stand. Genomic Sci.">
        <title>Genomic Encyclopedia of Type Strains, Phase I: The one thousand microbial genomes (KMG-I) project.</title>
        <authorList>
            <person name="Kyrpides N.C."/>
            <person name="Woyke T."/>
            <person name="Eisen J.A."/>
            <person name="Garrity G."/>
            <person name="Lilburn T.G."/>
            <person name="Beck B.J."/>
            <person name="Whitman W.B."/>
            <person name="Hugenholtz P."/>
            <person name="Klenk H.P."/>
        </authorList>
    </citation>
    <scope>NUCLEOTIDE SEQUENCE [LARGE SCALE GENOMIC DNA]</scope>
    <source>
        <strain evidence="2 3">DSM 13484</strain>
    </source>
</reference>
<sequence length="89" mass="10081">MEIKEIKQQLSILEVAAHYGLKPDRYNRLLCPFHADKTPSLQLYPKTDTFCCFSSNCSAGTGDQLQFIQLLEKCSKHEAIMKAQSMLNA</sequence>
<dbReference type="InterPro" id="IPR036977">
    <property type="entry name" value="DNA_primase_Znf_CHC2"/>
</dbReference>
<feature type="domain" description="Zinc finger CHC2-type" evidence="1">
    <location>
        <begin position="27"/>
        <end position="84"/>
    </location>
</feature>
<evidence type="ECO:0000313" key="2">
    <source>
        <dbReference type="EMBL" id="TWI86599.1"/>
    </source>
</evidence>
<organism evidence="2 3">
    <name type="scientific">Chitinophaga japonensis</name>
    <name type="common">Flexibacter japonensis</name>
    <dbReference type="NCBI Taxonomy" id="104662"/>
    <lineage>
        <taxon>Bacteria</taxon>
        <taxon>Pseudomonadati</taxon>
        <taxon>Bacteroidota</taxon>
        <taxon>Chitinophagia</taxon>
        <taxon>Chitinophagales</taxon>
        <taxon>Chitinophagaceae</taxon>
        <taxon>Chitinophaga</taxon>
    </lineage>
</organism>
<proteinExistence type="predicted"/>
<dbReference type="Gene3D" id="3.90.580.10">
    <property type="entry name" value="Zinc finger, CHC2-type domain"/>
    <property type="match status" value="1"/>
</dbReference>
<dbReference type="OrthoDB" id="9804281at2"/>
<dbReference type="GO" id="GO:0003677">
    <property type="term" value="F:DNA binding"/>
    <property type="evidence" value="ECO:0007669"/>
    <property type="project" value="InterPro"/>
</dbReference>
<dbReference type="GO" id="GO:0003899">
    <property type="term" value="F:DNA-directed RNA polymerase activity"/>
    <property type="evidence" value="ECO:0007669"/>
    <property type="project" value="InterPro"/>
</dbReference>
<evidence type="ECO:0000259" key="1">
    <source>
        <dbReference type="SMART" id="SM00400"/>
    </source>
</evidence>
<evidence type="ECO:0000313" key="3">
    <source>
        <dbReference type="Proteomes" id="UP000316778"/>
    </source>
</evidence>
<accession>A0A562SZ64</accession>
<keyword evidence="3" id="KW-1185">Reference proteome</keyword>
<dbReference type="GO" id="GO:0006260">
    <property type="term" value="P:DNA replication"/>
    <property type="evidence" value="ECO:0007669"/>
    <property type="project" value="InterPro"/>
</dbReference>
<dbReference type="GO" id="GO:0008270">
    <property type="term" value="F:zinc ion binding"/>
    <property type="evidence" value="ECO:0007669"/>
    <property type="project" value="InterPro"/>
</dbReference>
<name>A0A562SZ64_CHIJA</name>
<dbReference type="SUPFAM" id="SSF57783">
    <property type="entry name" value="Zinc beta-ribbon"/>
    <property type="match status" value="1"/>
</dbReference>
<protein>
    <submittedName>
        <fullName evidence="2">DNA primase</fullName>
    </submittedName>
</protein>
<dbReference type="Proteomes" id="UP000316778">
    <property type="component" value="Unassembled WGS sequence"/>
</dbReference>
<dbReference type="AlphaFoldDB" id="A0A562SZ64"/>
<dbReference type="Pfam" id="PF01807">
    <property type="entry name" value="Zn_ribbon_DnaG"/>
    <property type="match status" value="1"/>
</dbReference>
<comment type="caution">
    <text evidence="2">The sequence shown here is derived from an EMBL/GenBank/DDBJ whole genome shotgun (WGS) entry which is preliminary data.</text>
</comment>
<dbReference type="EMBL" id="VLLG01000004">
    <property type="protein sequence ID" value="TWI86599.1"/>
    <property type="molecule type" value="Genomic_DNA"/>
</dbReference>
<dbReference type="SMART" id="SM00400">
    <property type="entry name" value="ZnF_CHCC"/>
    <property type="match status" value="1"/>
</dbReference>
<dbReference type="RefSeq" id="WP_145716531.1">
    <property type="nucleotide sequence ID" value="NZ_BAAAFY010000005.1"/>
</dbReference>